<dbReference type="AlphaFoldDB" id="A0A9P0ED54"/>
<comment type="caution">
    <text evidence="2">The sequence shown here is derived from an EMBL/GenBank/DDBJ whole genome shotgun (WGS) entry which is preliminary data.</text>
</comment>
<accession>A0A9P0ED54</accession>
<proteinExistence type="predicted"/>
<dbReference type="OrthoDB" id="4584198at2759"/>
<evidence type="ECO:0000256" key="1">
    <source>
        <dbReference type="SAM" id="MobiDB-lite"/>
    </source>
</evidence>
<evidence type="ECO:0008006" key="4">
    <source>
        <dbReference type="Google" id="ProtNLM"/>
    </source>
</evidence>
<dbReference type="EMBL" id="CABFOC020000035">
    <property type="protein sequence ID" value="CAH0049311.1"/>
    <property type="molecule type" value="Genomic_DNA"/>
</dbReference>
<evidence type="ECO:0000313" key="2">
    <source>
        <dbReference type="EMBL" id="CAH0049311.1"/>
    </source>
</evidence>
<reference evidence="3" key="1">
    <citation type="submission" date="2019-06" db="EMBL/GenBank/DDBJ databases">
        <authorList>
            <person name="Broberg M."/>
        </authorList>
    </citation>
    <scope>NUCLEOTIDE SEQUENCE [LARGE SCALE GENOMIC DNA]</scope>
</reference>
<evidence type="ECO:0000313" key="3">
    <source>
        <dbReference type="Proteomes" id="UP000775872"/>
    </source>
</evidence>
<keyword evidence="3" id="KW-1185">Reference proteome</keyword>
<dbReference type="Proteomes" id="UP000775872">
    <property type="component" value="Unassembled WGS sequence"/>
</dbReference>
<reference evidence="2 3" key="2">
    <citation type="submission" date="2021-10" db="EMBL/GenBank/DDBJ databases">
        <authorList>
            <person name="Piombo E."/>
        </authorList>
    </citation>
    <scope>NUCLEOTIDE SEQUENCE [LARGE SCALE GENOMIC DNA]</scope>
</reference>
<feature type="region of interest" description="Disordered" evidence="1">
    <location>
        <begin position="58"/>
        <end position="92"/>
    </location>
</feature>
<gene>
    <name evidence="2" type="ORF">CSOL1703_00001267</name>
</gene>
<name>A0A9P0ED54_9HYPO</name>
<sequence>MSRPNSSEKTANRNLLPEEVGFLVPEALIQDGCSLSNAAAVSREWQSIIEPHIFTRIMLTPSPPRPQPNKPSQSASSLHGARRIRLLEVQEQ</sequence>
<protein>
    <recommendedName>
        <fullName evidence="4">F-box domain-containing protein</fullName>
    </recommendedName>
</protein>
<organism evidence="2 3">
    <name type="scientific">Clonostachys solani</name>
    <dbReference type="NCBI Taxonomy" id="160281"/>
    <lineage>
        <taxon>Eukaryota</taxon>
        <taxon>Fungi</taxon>
        <taxon>Dikarya</taxon>
        <taxon>Ascomycota</taxon>
        <taxon>Pezizomycotina</taxon>
        <taxon>Sordariomycetes</taxon>
        <taxon>Hypocreomycetidae</taxon>
        <taxon>Hypocreales</taxon>
        <taxon>Bionectriaceae</taxon>
        <taxon>Clonostachys</taxon>
    </lineage>
</organism>